<name>A0A0Q1BZS2_9FLAO</name>
<dbReference type="OrthoDB" id="1348500at2"/>
<reference evidence="2 3" key="1">
    <citation type="submission" date="2015-04" db="EMBL/GenBank/DDBJ databases">
        <title>Complete genome of flavobacterium.</title>
        <authorList>
            <person name="Kwon Y.M."/>
            <person name="Kim S.-J."/>
        </authorList>
    </citation>
    <scope>NUCLEOTIDE SEQUENCE [LARGE SCALE GENOMIC DNA]</scope>
    <source>
        <strain evidence="2 3">DK169</strain>
    </source>
</reference>
<evidence type="ECO:0000256" key="1">
    <source>
        <dbReference type="SAM" id="SignalP"/>
    </source>
</evidence>
<feature type="signal peptide" evidence="1">
    <location>
        <begin position="1"/>
        <end position="20"/>
    </location>
</feature>
<evidence type="ECO:0000313" key="3">
    <source>
        <dbReference type="Proteomes" id="UP000050827"/>
    </source>
</evidence>
<dbReference type="PATRIC" id="fig|1547436.3.peg.2295"/>
<evidence type="ECO:0008006" key="4">
    <source>
        <dbReference type="Google" id="ProtNLM"/>
    </source>
</evidence>
<organism evidence="2 3">
    <name type="scientific">Flagellimonas eckloniae</name>
    <dbReference type="NCBI Taxonomy" id="346185"/>
    <lineage>
        <taxon>Bacteria</taxon>
        <taxon>Pseudomonadati</taxon>
        <taxon>Bacteroidota</taxon>
        <taxon>Flavobacteriia</taxon>
        <taxon>Flavobacteriales</taxon>
        <taxon>Flavobacteriaceae</taxon>
        <taxon>Flagellimonas</taxon>
    </lineage>
</organism>
<sequence>MGKSFFIFLFVTFICTFTMAQEQLTWRDFADVDFAPVYNEEYGVSFLMPTFGKKIRLFRGKQVSIKGYFLDISGSGEVFLVSQNPMASCFFCGAAGPETIIEVNFKEHPPFRTDQVVTITGVLELNRNNVDHCNYILKEATGELVN</sequence>
<protein>
    <recommendedName>
        <fullName evidence="4">DUF3299 domain-containing protein</fullName>
    </recommendedName>
</protein>
<proteinExistence type="predicted"/>
<dbReference type="Gene3D" id="2.40.50.870">
    <property type="entry name" value="Protein of unknown function (DUF3299)"/>
    <property type="match status" value="1"/>
</dbReference>
<keyword evidence="1" id="KW-0732">Signal</keyword>
<dbReference type="Proteomes" id="UP000050827">
    <property type="component" value="Unassembled WGS sequence"/>
</dbReference>
<evidence type="ECO:0000313" key="2">
    <source>
        <dbReference type="EMBL" id="KQC30359.1"/>
    </source>
</evidence>
<dbReference type="RefSeq" id="WP_055395171.1">
    <property type="nucleotide sequence ID" value="NZ_LCTZ01000002.1"/>
</dbReference>
<comment type="caution">
    <text evidence="2">The sequence shown here is derived from an EMBL/GenBank/DDBJ whole genome shotgun (WGS) entry which is preliminary data.</text>
</comment>
<dbReference type="EMBL" id="LCTZ01000002">
    <property type="protein sequence ID" value="KQC30359.1"/>
    <property type="molecule type" value="Genomic_DNA"/>
</dbReference>
<gene>
    <name evidence="2" type="ORF">AAY42_11090</name>
</gene>
<dbReference type="AlphaFoldDB" id="A0A0Q1BZS2"/>
<keyword evidence="3" id="KW-1185">Reference proteome</keyword>
<dbReference type="STRING" id="346185.AAY42_11090"/>
<feature type="chain" id="PRO_5006189039" description="DUF3299 domain-containing protein" evidence="1">
    <location>
        <begin position="21"/>
        <end position="146"/>
    </location>
</feature>
<accession>A0A0Q1BZS2</accession>